<reference evidence="3 4" key="1">
    <citation type="submission" date="2021-06" db="EMBL/GenBank/DDBJ databases">
        <authorList>
            <person name="Sun Q."/>
            <person name="Li D."/>
        </authorList>
    </citation>
    <scope>NUCLEOTIDE SEQUENCE [LARGE SCALE GENOMIC DNA]</scope>
    <source>
        <strain evidence="3 4">MSJ-4</strain>
    </source>
</reference>
<protein>
    <submittedName>
        <fullName evidence="3">CPBP family intramembrane metalloprotease</fullName>
    </submittedName>
</protein>
<feature type="transmembrane region" description="Helical" evidence="1">
    <location>
        <begin position="7"/>
        <end position="29"/>
    </location>
</feature>
<organism evidence="3 4">
    <name type="scientific">Clostridium simiarum</name>
    <dbReference type="NCBI Taxonomy" id="2841506"/>
    <lineage>
        <taxon>Bacteria</taxon>
        <taxon>Bacillati</taxon>
        <taxon>Bacillota</taxon>
        <taxon>Clostridia</taxon>
        <taxon>Eubacteriales</taxon>
        <taxon>Clostridiaceae</taxon>
        <taxon>Clostridium</taxon>
    </lineage>
</organism>
<gene>
    <name evidence="3" type="ORF">KQI89_17225</name>
</gene>
<dbReference type="Pfam" id="PF02517">
    <property type="entry name" value="Rce1-like"/>
    <property type="match status" value="1"/>
</dbReference>
<evidence type="ECO:0000259" key="2">
    <source>
        <dbReference type="Pfam" id="PF02517"/>
    </source>
</evidence>
<dbReference type="InterPro" id="IPR003675">
    <property type="entry name" value="Rce1/LyrA-like_dom"/>
</dbReference>
<accession>A0ABS6F788</accession>
<feature type="transmembrane region" description="Helical" evidence="1">
    <location>
        <begin position="77"/>
        <end position="97"/>
    </location>
</feature>
<keyword evidence="4" id="KW-1185">Reference proteome</keyword>
<keyword evidence="1" id="KW-0472">Membrane</keyword>
<feature type="domain" description="CAAX prenyl protease 2/Lysostaphin resistance protein A-like" evidence="2">
    <location>
        <begin position="120"/>
        <end position="203"/>
    </location>
</feature>
<keyword evidence="3" id="KW-0482">Metalloprotease</keyword>
<name>A0ABS6F788_9CLOT</name>
<dbReference type="InterPro" id="IPR052710">
    <property type="entry name" value="CAAX_protease"/>
</dbReference>
<evidence type="ECO:0000256" key="1">
    <source>
        <dbReference type="SAM" id="Phobius"/>
    </source>
</evidence>
<dbReference type="PANTHER" id="PTHR36435:SF1">
    <property type="entry name" value="CAAX AMINO TERMINAL PROTEASE FAMILY PROTEIN"/>
    <property type="match status" value="1"/>
</dbReference>
<sequence length="319" mass="35789">MKPVFKANIFALIVIIGQVLGGTILVPIFRHMNLSMPTLLVLTQVIFLIIPSIIYFIITKKSIKETLRLNPISFKEILILIVITLLSQFVAGFLVSISNMFSNNVVEEAFRTLESLSLGSMIFIMAVVPAICEEIVMRGIVLSGYDKKSTLKAALMNGLIFGILHLNPNQFLYAFALGVLFAYIVRITNSIFATMLCHFTFNGFQVVLSRVVMNVPGVEEAKKSLGTLSRADMFKELVNLGIVAMIATIIIIFLLKVLSNMRKKRGQIVSSSPYSYSGDGTISIESDFNEKELREEFVINIPFIITVLFYGFYIYRVYF</sequence>
<proteinExistence type="predicted"/>
<keyword evidence="3" id="KW-0378">Hydrolase</keyword>
<feature type="transmembrane region" description="Helical" evidence="1">
    <location>
        <begin position="237"/>
        <end position="258"/>
    </location>
</feature>
<comment type="caution">
    <text evidence="3">The sequence shown here is derived from an EMBL/GenBank/DDBJ whole genome shotgun (WGS) entry which is preliminary data.</text>
</comment>
<feature type="transmembrane region" description="Helical" evidence="1">
    <location>
        <begin position="297"/>
        <end position="315"/>
    </location>
</feature>
<dbReference type="EMBL" id="JAHLQL010000013">
    <property type="protein sequence ID" value="MBU5593483.1"/>
    <property type="molecule type" value="Genomic_DNA"/>
</dbReference>
<keyword evidence="3" id="KW-0645">Protease</keyword>
<keyword evidence="1" id="KW-1133">Transmembrane helix</keyword>
<keyword evidence="1" id="KW-0812">Transmembrane</keyword>
<dbReference type="GO" id="GO:0008237">
    <property type="term" value="F:metallopeptidase activity"/>
    <property type="evidence" value="ECO:0007669"/>
    <property type="project" value="UniProtKB-KW"/>
</dbReference>
<feature type="transmembrane region" description="Helical" evidence="1">
    <location>
        <begin position="117"/>
        <end position="137"/>
    </location>
</feature>
<dbReference type="PANTHER" id="PTHR36435">
    <property type="entry name" value="SLR1288 PROTEIN"/>
    <property type="match status" value="1"/>
</dbReference>
<feature type="transmembrane region" description="Helical" evidence="1">
    <location>
        <begin position="172"/>
        <end position="192"/>
    </location>
</feature>
<dbReference type="Proteomes" id="UP000736583">
    <property type="component" value="Unassembled WGS sequence"/>
</dbReference>
<dbReference type="RefSeq" id="WP_216458125.1">
    <property type="nucleotide sequence ID" value="NZ_JAHLQL010000013.1"/>
</dbReference>
<feature type="transmembrane region" description="Helical" evidence="1">
    <location>
        <begin position="35"/>
        <end position="57"/>
    </location>
</feature>
<evidence type="ECO:0000313" key="4">
    <source>
        <dbReference type="Proteomes" id="UP000736583"/>
    </source>
</evidence>
<evidence type="ECO:0000313" key="3">
    <source>
        <dbReference type="EMBL" id="MBU5593483.1"/>
    </source>
</evidence>